<dbReference type="InterPro" id="IPR036514">
    <property type="entry name" value="SGNH_hydro_sf"/>
</dbReference>
<dbReference type="CDD" id="cd11577">
    <property type="entry name" value="GH71"/>
    <property type="match status" value="1"/>
</dbReference>
<dbReference type="SUPFAM" id="SSF52743">
    <property type="entry name" value="Subtilisin-like"/>
    <property type="match status" value="1"/>
</dbReference>
<dbReference type="InterPro" id="IPR005197">
    <property type="entry name" value="Glyco_hydro_71"/>
</dbReference>
<accession>A0AAN6N2K9</accession>
<dbReference type="SUPFAM" id="SSF52266">
    <property type="entry name" value="SGNH hydrolase"/>
    <property type="match status" value="1"/>
</dbReference>
<evidence type="ECO:0000256" key="1">
    <source>
        <dbReference type="SAM" id="SignalP"/>
    </source>
</evidence>
<dbReference type="GO" id="GO:0006629">
    <property type="term" value="P:lipid metabolic process"/>
    <property type="evidence" value="ECO:0007669"/>
    <property type="project" value="TreeGrafter"/>
</dbReference>
<dbReference type="GO" id="GO:0006508">
    <property type="term" value="P:proteolysis"/>
    <property type="evidence" value="ECO:0007669"/>
    <property type="project" value="InterPro"/>
</dbReference>
<dbReference type="GO" id="GO:0016788">
    <property type="term" value="F:hydrolase activity, acting on ester bonds"/>
    <property type="evidence" value="ECO:0007669"/>
    <property type="project" value="InterPro"/>
</dbReference>
<proteinExistence type="predicted"/>
<dbReference type="Proteomes" id="UP001303473">
    <property type="component" value="Unassembled WGS sequence"/>
</dbReference>
<reference evidence="4" key="1">
    <citation type="journal article" date="2023" name="Mol. Phylogenet. Evol.">
        <title>Genome-scale phylogeny and comparative genomics of the fungal order Sordariales.</title>
        <authorList>
            <person name="Hensen N."/>
            <person name="Bonometti L."/>
            <person name="Westerberg I."/>
            <person name="Brannstrom I.O."/>
            <person name="Guillou S."/>
            <person name="Cros-Aarteil S."/>
            <person name="Calhoun S."/>
            <person name="Haridas S."/>
            <person name="Kuo A."/>
            <person name="Mondo S."/>
            <person name="Pangilinan J."/>
            <person name="Riley R."/>
            <person name="LaButti K."/>
            <person name="Andreopoulos B."/>
            <person name="Lipzen A."/>
            <person name="Chen C."/>
            <person name="Yan M."/>
            <person name="Daum C."/>
            <person name="Ng V."/>
            <person name="Clum A."/>
            <person name="Steindorff A."/>
            <person name="Ohm R.A."/>
            <person name="Martin F."/>
            <person name="Silar P."/>
            <person name="Natvig D.O."/>
            <person name="Lalanne C."/>
            <person name="Gautier V."/>
            <person name="Ament-Velasquez S.L."/>
            <person name="Kruys A."/>
            <person name="Hutchinson M.I."/>
            <person name="Powell A.J."/>
            <person name="Barry K."/>
            <person name="Miller A.N."/>
            <person name="Grigoriev I.V."/>
            <person name="Debuchy R."/>
            <person name="Gladieux P."/>
            <person name="Hiltunen Thoren M."/>
            <person name="Johannesson H."/>
        </authorList>
    </citation>
    <scope>NUCLEOTIDE SEQUENCE [LARGE SCALE GENOMIC DNA]</scope>
    <source>
        <strain evidence="4">CBS 340.73</strain>
    </source>
</reference>
<keyword evidence="1" id="KW-0732">Signal</keyword>
<dbReference type="Gene3D" id="3.40.50.1110">
    <property type="entry name" value="SGNH hydrolase"/>
    <property type="match status" value="1"/>
</dbReference>
<dbReference type="PANTHER" id="PTHR37981">
    <property type="entry name" value="LIPASE 2"/>
    <property type="match status" value="1"/>
</dbReference>
<dbReference type="InterPro" id="IPR013830">
    <property type="entry name" value="SGNH_hydro"/>
</dbReference>
<evidence type="ECO:0000259" key="2">
    <source>
        <dbReference type="Pfam" id="PF13472"/>
    </source>
</evidence>
<feature type="chain" id="PRO_5042919866" evidence="1">
    <location>
        <begin position="17"/>
        <end position="1278"/>
    </location>
</feature>
<keyword evidence="4" id="KW-1185">Reference proteome</keyword>
<gene>
    <name evidence="3" type="ORF">QBC46DRAFT_365923</name>
</gene>
<dbReference type="PANTHER" id="PTHR37981:SF1">
    <property type="entry name" value="SGNH HYDROLASE-TYPE ESTERASE DOMAIN-CONTAINING PROTEIN"/>
    <property type="match status" value="1"/>
</dbReference>
<dbReference type="CDD" id="cd01823">
    <property type="entry name" value="SEST_like"/>
    <property type="match status" value="1"/>
</dbReference>
<dbReference type="Pfam" id="PF13472">
    <property type="entry name" value="Lipase_GDSL_2"/>
    <property type="match status" value="1"/>
</dbReference>
<dbReference type="GO" id="GO:0051118">
    <property type="term" value="F:glucan endo-1,3-alpha-glucosidase activity"/>
    <property type="evidence" value="ECO:0007669"/>
    <property type="project" value="InterPro"/>
</dbReference>
<evidence type="ECO:0000313" key="3">
    <source>
        <dbReference type="EMBL" id="KAK3937884.1"/>
    </source>
</evidence>
<dbReference type="AlphaFoldDB" id="A0AAN6N2K9"/>
<dbReference type="Gene3D" id="3.40.390.10">
    <property type="entry name" value="Collagenase (Catalytic Domain)"/>
    <property type="match status" value="1"/>
</dbReference>
<feature type="signal peptide" evidence="1">
    <location>
        <begin position="1"/>
        <end position="16"/>
    </location>
</feature>
<dbReference type="InterPro" id="IPR037460">
    <property type="entry name" value="SEST-like"/>
</dbReference>
<protein>
    <submittedName>
        <fullName evidence="3">Mutanase Pc12g07500-like protein 1</fullName>
    </submittedName>
</protein>
<organism evidence="3 4">
    <name type="scientific">Diplogelasinospora grovesii</name>
    <dbReference type="NCBI Taxonomy" id="303347"/>
    <lineage>
        <taxon>Eukaryota</taxon>
        <taxon>Fungi</taxon>
        <taxon>Dikarya</taxon>
        <taxon>Ascomycota</taxon>
        <taxon>Pezizomycotina</taxon>
        <taxon>Sordariomycetes</taxon>
        <taxon>Sordariomycetidae</taxon>
        <taxon>Sordariales</taxon>
        <taxon>Diplogelasinosporaceae</taxon>
        <taxon>Diplogelasinospora</taxon>
    </lineage>
</organism>
<dbReference type="InterPro" id="IPR036852">
    <property type="entry name" value="Peptidase_S8/S53_dom_sf"/>
</dbReference>
<evidence type="ECO:0000313" key="4">
    <source>
        <dbReference type="Proteomes" id="UP001303473"/>
    </source>
</evidence>
<dbReference type="SUPFAM" id="SSF55486">
    <property type="entry name" value="Metalloproteases ('zincins'), catalytic domain"/>
    <property type="match status" value="1"/>
</dbReference>
<dbReference type="GO" id="GO:0004252">
    <property type="term" value="F:serine-type endopeptidase activity"/>
    <property type="evidence" value="ECO:0007669"/>
    <property type="project" value="InterPro"/>
</dbReference>
<feature type="domain" description="SGNH hydrolase-type esterase" evidence="2">
    <location>
        <begin position="893"/>
        <end position="1029"/>
    </location>
</feature>
<dbReference type="InterPro" id="IPR024079">
    <property type="entry name" value="MetalloPept_cat_dom_sf"/>
</dbReference>
<dbReference type="Gene3D" id="3.20.20.80">
    <property type="entry name" value="Glycosidases"/>
    <property type="match status" value="1"/>
</dbReference>
<sequence length="1278" mass="139841">MKLGNLLVALLAPCHAAATAVFAHFMVGNTQSFGVSDWEDNMKLAVEAHIDAFALNMAYGWPWNYQAIGLAFTAAQSTGLKLFFSFDYAGNGSWPLADVRDLINQFGGNANYYHYQGKPFVSTFEGPGNAEDWVTIKAATGCFFVPDWSSLGAGPASTAAGGVADGLFSWAAWAYGPNNMTTYIDASYLQALNNGAKPYMMPVSPWFYTNLPGYNKNWAWRGDNLWYDRWLQVWALKPEFVEIISWNDFGESHYIGPLDDRQYDAFTIGEAPFNYVHDMPHDGWRTHLPFLIDTYKDLNPEIGTESAVMWYRKNPGSACPDGGTTGNTASQLQIEYEPGAILSDKIYVAALLAEPVYLELLNGQNGLNVLLKPDEWDFIPDGGVGIYQTSIDFKRMLIQSVCYLGLENWNAYVIDGSSTLGSRSEKALTLSDQGCIQGFGATLFGNFNELCWFTCQYDYCPPSACVCTKMGKKVERPASVSVQGYPANGDANYGGLCSFACNYGFCPSDVCSTSPQPAYIPANSPFSNPVCTSGVFKEGFEQYAGLCSYSCNFGFCPMHICSCQTTGYLNVPPAPNSPAGNSTNGDDAGLCNFACSRGYCPDPCVYSVPINFDGSCSNDRKLIIRAEMAYAYEMAVAARDNLQWGDYYNHFFSTNLKNQADFAANTAETYRRIADMLSGVSSEYGFTVSCDQDREACKTKGKGWWAAMNDATQIMYFCDKWFDDPDVKSTYQVQAECSTINLRDAQWTKSAVIVHEATHTYYAMRDGAPALDIAYGYTGCSVLPSGLFNRACTPYGALKKKKGGGFTTPLCPNNDGDEGFCPGDMSAQNADTYSHIAAGIYFSRVCNRDIPYPTGPTVGQLEPRDTSCPFVDDYIVWDGADDTTQGIIGYVHFGDSYASGMGTGTTSGDSCRVGSNNYGDLLYASFGDSSISYERHSCSGDTTDGLLAQIDKWTNAAQTNLVTLTMGGNDLDFSDLVYYCLITPNTATLSSWTRQSCVGTENKAIAHMEDLTDTGLRAKLKAAYLKILSKAAAAGTGEEINLYVAGYSPFFNNATSDCAQSTFHYWWAAYNPPSDWPLSRIVYLTTDLRTELDNLVRQLNGVIQDAIDDANKANGGNQVHYVDVVPYFGYDVNLHRWCEDGVHEPDATRDDTWFFLSGWNDVDPGAAAADAAEVSALFAAGPIVLPDWSTCNTTLGDQPDPYALAMCRVAQEIHDDPTGPQATRWAAANADIASGNYSSQSVPWYAPTRQIKTFHPRTPGMHAYRDAVLEAIQVYGQT</sequence>
<name>A0AAN6N2K9_9PEZI</name>
<comment type="caution">
    <text evidence="3">The sequence shown here is derived from an EMBL/GenBank/DDBJ whole genome shotgun (WGS) entry which is preliminary data.</text>
</comment>
<dbReference type="Pfam" id="PF03659">
    <property type="entry name" value="Glyco_hydro_71"/>
    <property type="match status" value="1"/>
</dbReference>
<dbReference type="GO" id="GO:0008237">
    <property type="term" value="F:metallopeptidase activity"/>
    <property type="evidence" value="ECO:0007669"/>
    <property type="project" value="InterPro"/>
</dbReference>
<dbReference type="EMBL" id="MU853843">
    <property type="protein sequence ID" value="KAK3937884.1"/>
    <property type="molecule type" value="Genomic_DNA"/>
</dbReference>